<accession>A0A2V4VT26</accession>
<dbReference type="Gene3D" id="3.30.70.1790">
    <property type="entry name" value="RepB DNA-primase, N-terminal domain"/>
    <property type="match status" value="1"/>
</dbReference>
<dbReference type="Proteomes" id="UP000509327">
    <property type="component" value="Chromosome"/>
</dbReference>
<keyword evidence="4" id="KW-1185">Reference proteome</keyword>
<dbReference type="AlphaFoldDB" id="A0A2V4VT26"/>
<evidence type="ECO:0000313" key="1">
    <source>
        <dbReference type="EMBL" id="PYE49769.1"/>
    </source>
</evidence>
<name>A0A2V4VT26_PAEBA</name>
<dbReference type="Proteomes" id="UP000247790">
    <property type="component" value="Unassembled WGS sequence"/>
</dbReference>
<organism evidence="1 3">
    <name type="scientific">Paenibacillus barcinonensis</name>
    <dbReference type="NCBI Taxonomy" id="198119"/>
    <lineage>
        <taxon>Bacteria</taxon>
        <taxon>Bacillati</taxon>
        <taxon>Bacillota</taxon>
        <taxon>Bacilli</taxon>
        <taxon>Bacillales</taxon>
        <taxon>Paenibacillaceae</taxon>
        <taxon>Paenibacillus</taxon>
    </lineage>
</organism>
<dbReference type="EMBL" id="CP054614">
    <property type="protein sequence ID" value="QKS56541.1"/>
    <property type="molecule type" value="Genomic_DNA"/>
</dbReference>
<proteinExistence type="predicted"/>
<gene>
    <name evidence="1" type="ORF">DFQ00_105273</name>
    <name evidence="2" type="ORF">HUB98_09445</name>
</gene>
<reference evidence="2 4" key="2">
    <citation type="submission" date="2020-06" db="EMBL/GenBank/DDBJ databases">
        <title>Complete genome of Paenibacillus barcinonensis KACC11450.</title>
        <authorList>
            <person name="Kim M."/>
            <person name="Park Y.-J."/>
            <person name="Shin J.-H."/>
        </authorList>
    </citation>
    <scope>NUCLEOTIDE SEQUENCE [LARGE SCALE GENOMIC DNA]</scope>
    <source>
        <strain evidence="2 4">KACC11450</strain>
    </source>
</reference>
<evidence type="ECO:0000313" key="4">
    <source>
        <dbReference type="Proteomes" id="UP000509327"/>
    </source>
</evidence>
<dbReference type="EMBL" id="QJSW01000005">
    <property type="protein sequence ID" value="PYE49769.1"/>
    <property type="molecule type" value="Genomic_DNA"/>
</dbReference>
<sequence length="409" mass="47596">MNPNQNTSYTPEQLQQLIIAPHSDNKMEQFAKISKMPYEKDGPRSQLLALFWKTLYEPFFSRTDNKASYLEINFKQMNGKFRTQYYELNDKNLLRAANFGLAKNEGDCVYYGVNPRKEVHKHDEDNYEMKATNSGVDLSSTIWIDIDIKSVEAATPKEAKEFILQLLEKKFPFPPSIIVDSGNGFHVYFLLDQPYDSKQVSSICARMEEHIGIADHCHDASRIMRLPGSVNRKDPKKLKRTRFVLWENVRYSLDQFEYLPAIETIQSSLHMQKVKLPTLYNLVPFPESELRERIKKDKRLLDKLNTESINEYLGTFASSSMRDKTRSGRDFHLTCQLLKEGFTPEEITRIFRFTPVGDKVRENLEKTGEATALSYLTKTIENALRSLAEEEYNRRSKIQSVIIIDNPRY</sequence>
<dbReference type="OrthoDB" id="1790977at2"/>
<reference evidence="1 3" key="1">
    <citation type="submission" date="2018-06" db="EMBL/GenBank/DDBJ databases">
        <title>Genomic Encyclopedia of Type Strains, Phase III (KMG-III): the genomes of soil and plant-associated and newly described type strains.</title>
        <authorList>
            <person name="Whitman W."/>
        </authorList>
    </citation>
    <scope>NUCLEOTIDE SEQUENCE [LARGE SCALE GENOMIC DNA]</scope>
    <source>
        <strain evidence="1 3">CECT 7022</strain>
    </source>
</reference>
<evidence type="ECO:0000313" key="3">
    <source>
        <dbReference type="Proteomes" id="UP000247790"/>
    </source>
</evidence>
<dbReference type="RefSeq" id="WP_110896456.1">
    <property type="nucleotide sequence ID" value="NZ_CP054614.1"/>
</dbReference>
<protein>
    <recommendedName>
        <fullName evidence="5">Primase-like protein</fullName>
    </recommendedName>
</protein>
<evidence type="ECO:0008006" key="5">
    <source>
        <dbReference type="Google" id="ProtNLM"/>
    </source>
</evidence>
<evidence type="ECO:0000313" key="2">
    <source>
        <dbReference type="EMBL" id="QKS56541.1"/>
    </source>
</evidence>